<dbReference type="EMBL" id="JEXD01000034">
    <property type="protein sequence ID" value="EXC05589.1"/>
    <property type="molecule type" value="Genomic_DNA"/>
</dbReference>
<comment type="caution">
    <text evidence="2">The sequence shown here is derived from an EMBL/GenBank/DDBJ whole genome shotgun (WGS) entry which is preliminary data.</text>
</comment>
<proteinExistence type="predicted"/>
<dbReference type="AlphaFoldDB" id="A0A009PCC4"/>
<name>A0A009PCC4_ACIBA</name>
<protein>
    <submittedName>
        <fullName evidence="2">Uncharacterized protein</fullName>
    </submittedName>
</protein>
<dbReference type="PATRIC" id="fig|1310607.3.peg.3017"/>
<gene>
    <name evidence="2" type="ORF">J506_3117</name>
</gene>
<evidence type="ECO:0000256" key="1">
    <source>
        <dbReference type="SAM" id="Coils"/>
    </source>
</evidence>
<keyword evidence="1" id="KW-0175">Coiled coil</keyword>
<evidence type="ECO:0000313" key="3">
    <source>
        <dbReference type="Proteomes" id="UP000021108"/>
    </source>
</evidence>
<organism evidence="2 3">
    <name type="scientific">Acinetobacter baumannii 625974</name>
    <dbReference type="NCBI Taxonomy" id="1310607"/>
    <lineage>
        <taxon>Bacteria</taxon>
        <taxon>Pseudomonadati</taxon>
        <taxon>Pseudomonadota</taxon>
        <taxon>Gammaproteobacteria</taxon>
        <taxon>Moraxellales</taxon>
        <taxon>Moraxellaceae</taxon>
        <taxon>Acinetobacter</taxon>
        <taxon>Acinetobacter calcoaceticus/baumannii complex</taxon>
    </lineage>
</organism>
<accession>A0A009PCC4</accession>
<sequence>MVSIKLKDKINENSEFISMRKIFEEIREKTDLKKDFEIAELLIPIAKKCHAYNQYQLDNGKPMRLFEKNLSDRNNDFDYTLLEIARGDLYLDDSSIFNNYVLEKWDFYHEFNNLTSYNLEDIDQTTQEDPKLFDSISFNEFIKEAENDLEKISILYPTINYSEPHLRPLFLTDLFTIIEAACLVTGDNPIKIKSLIDSGDLNYSSHYSEHSQAVKAIERAILVKKLELKGDLITRESLQKYFLSRGLTIQHFNTDIVMELSSEKYSIENSTLVQPPLELHPSQSNQLLKENAQLKTDLIQAQQLIKKLEEQSNQLIHPALDSNHPNYAPELKLAFELWEEIYINGKYVESHSKSIEQLLCERGHETRSTKTYDLSNLAKRIISITNKNLKKTSG</sequence>
<reference evidence="2 3" key="1">
    <citation type="submission" date="2014-02" db="EMBL/GenBank/DDBJ databases">
        <title>Comparative genomics and transcriptomics to identify genetic mechanisms underlying the emergence of carbapenem resistant Acinetobacter baumannii (CRAb).</title>
        <authorList>
            <person name="Harris A.D."/>
            <person name="Johnson K.J."/>
            <person name="George J."/>
            <person name="Shefchek K."/>
            <person name="Daugherty S.C."/>
            <person name="Parankush S."/>
            <person name="Sadzewicz L."/>
            <person name="Tallon L."/>
            <person name="Sengamalay N."/>
            <person name="Hazen T.H."/>
            <person name="Rasko D.A."/>
        </authorList>
    </citation>
    <scope>NUCLEOTIDE SEQUENCE [LARGE SCALE GENOMIC DNA]</scope>
    <source>
        <strain evidence="2 3">625974</strain>
    </source>
</reference>
<evidence type="ECO:0000313" key="2">
    <source>
        <dbReference type="EMBL" id="EXC05589.1"/>
    </source>
</evidence>
<feature type="coiled-coil region" evidence="1">
    <location>
        <begin position="284"/>
        <end position="311"/>
    </location>
</feature>
<dbReference type="Proteomes" id="UP000021108">
    <property type="component" value="Unassembled WGS sequence"/>
</dbReference>